<gene>
    <name evidence="7" type="ORF">IAA61_05105</name>
</gene>
<evidence type="ECO:0000256" key="2">
    <source>
        <dbReference type="ARBA" id="ARBA00022692"/>
    </source>
</evidence>
<feature type="transmembrane region" description="Helical" evidence="5">
    <location>
        <begin position="385"/>
        <end position="404"/>
    </location>
</feature>
<evidence type="ECO:0000259" key="6">
    <source>
        <dbReference type="PROSITE" id="PS50928"/>
    </source>
</evidence>
<feature type="transmembrane region" description="Helical" evidence="5">
    <location>
        <begin position="319"/>
        <end position="340"/>
    </location>
</feature>
<dbReference type="PROSITE" id="PS50928">
    <property type="entry name" value="ABC_TM1"/>
    <property type="match status" value="2"/>
</dbReference>
<feature type="transmembrane region" description="Helical" evidence="5">
    <location>
        <begin position="352"/>
        <end position="373"/>
    </location>
</feature>
<dbReference type="EMBL" id="DVNB01000052">
    <property type="protein sequence ID" value="HIU57176.1"/>
    <property type="molecule type" value="Genomic_DNA"/>
</dbReference>
<feature type="transmembrane region" description="Helical" evidence="5">
    <location>
        <begin position="155"/>
        <end position="177"/>
    </location>
</feature>
<feature type="transmembrane region" description="Helical" evidence="5">
    <location>
        <begin position="37"/>
        <end position="58"/>
    </location>
</feature>
<accession>A0A9D1MBH1</accession>
<dbReference type="GO" id="GO:0055085">
    <property type="term" value="P:transmembrane transport"/>
    <property type="evidence" value="ECO:0007669"/>
    <property type="project" value="InterPro"/>
</dbReference>
<feature type="transmembrane region" description="Helical" evidence="5">
    <location>
        <begin position="262"/>
        <end position="288"/>
    </location>
</feature>
<proteinExistence type="inferred from homology"/>
<sequence length="514" mass="56766">MVMIFSKSIAGDGGVTFAHYADILSRRNFGAAFRNSVLVSAAAGLLTTLLAFVLAYTVNYTNVSKAVKKIIKVLAVVPMFLPTITYGFAIIYSFGKQGLITMLLGGHQLFDIYGVPGLMIGYVIYTLPIAFMLLDNTMQYIDKKFMIVSRAMGDSKLRSFITTVVSPLLGTFAASFIQSFTLSFTDYGIPTSVGGNMDLVANLLYNEMLGSLPNFNTGSAVAITMLLPSIVSIMLLTYLERFNVRYNKISVIDIEKNRTRDVLLGIVSLIIILLMMSIFAVIFVVPFVDQWPYRLVPSFEHVSKILSDPSLMGVFGNSLLTALLTAVFGTVIVFCAAVISAREGLGKRFGRVFDSISLVTNTIPGMVLGVAYLLTFSGTPIQNTFFIIIVCNIIHFFSSPYIMMKNGLEKLNSSWETTAKLMGDSWFKTIIRIIVPNSFITIAEVFGYYFINAMVTVSAVIFIAGARTMVITAKIKELQHFSNFNEIFVLSILILITNLVIKGIMYLFINKKNK</sequence>
<evidence type="ECO:0000313" key="7">
    <source>
        <dbReference type="EMBL" id="HIU57176.1"/>
    </source>
</evidence>
<feature type="domain" description="ABC transmembrane type-1" evidence="6">
    <location>
        <begin position="33"/>
        <end position="236"/>
    </location>
</feature>
<dbReference type="AlphaFoldDB" id="A0A9D1MBH1"/>
<dbReference type="GO" id="GO:0005886">
    <property type="term" value="C:plasma membrane"/>
    <property type="evidence" value="ECO:0007669"/>
    <property type="project" value="UniProtKB-SubCell"/>
</dbReference>
<reference evidence="7" key="1">
    <citation type="submission" date="2020-10" db="EMBL/GenBank/DDBJ databases">
        <authorList>
            <person name="Gilroy R."/>
        </authorList>
    </citation>
    <scope>NUCLEOTIDE SEQUENCE</scope>
    <source>
        <strain evidence="7">USAMLcec3-3695</strain>
    </source>
</reference>
<feature type="transmembrane region" description="Helical" evidence="5">
    <location>
        <begin position="449"/>
        <end position="466"/>
    </location>
</feature>
<evidence type="ECO:0000256" key="3">
    <source>
        <dbReference type="ARBA" id="ARBA00022989"/>
    </source>
</evidence>
<feature type="transmembrane region" description="Helical" evidence="5">
    <location>
        <begin position="112"/>
        <end position="134"/>
    </location>
</feature>
<keyword evidence="4 5" id="KW-0472">Membrane</keyword>
<dbReference type="Gene3D" id="1.10.3720.10">
    <property type="entry name" value="MetI-like"/>
    <property type="match status" value="2"/>
</dbReference>
<dbReference type="CDD" id="cd06261">
    <property type="entry name" value="TM_PBP2"/>
    <property type="match status" value="2"/>
</dbReference>
<comment type="similarity">
    <text evidence="5">Belongs to the binding-protein-dependent transport system permease family.</text>
</comment>
<dbReference type="InterPro" id="IPR000515">
    <property type="entry name" value="MetI-like"/>
</dbReference>
<dbReference type="InterPro" id="IPR035906">
    <property type="entry name" value="MetI-like_sf"/>
</dbReference>
<dbReference type="PANTHER" id="PTHR43496">
    <property type="entry name" value="PROTEIN LPLB"/>
    <property type="match status" value="1"/>
</dbReference>
<reference evidence="7" key="2">
    <citation type="journal article" date="2021" name="PeerJ">
        <title>Extensive microbial diversity within the chicken gut microbiome revealed by metagenomics and culture.</title>
        <authorList>
            <person name="Gilroy R."/>
            <person name="Ravi A."/>
            <person name="Getino M."/>
            <person name="Pursley I."/>
            <person name="Horton D.L."/>
            <person name="Alikhan N.F."/>
            <person name="Baker D."/>
            <person name="Gharbi K."/>
            <person name="Hall N."/>
            <person name="Watson M."/>
            <person name="Adriaenssens E.M."/>
            <person name="Foster-Nyarko E."/>
            <person name="Jarju S."/>
            <person name="Secka A."/>
            <person name="Antonio M."/>
            <person name="Oren A."/>
            <person name="Chaudhuri R.R."/>
            <person name="La Ragione R."/>
            <person name="Hildebrand F."/>
            <person name="Pallen M.J."/>
        </authorList>
    </citation>
    <scope>NUCLEOTIDE SEQUENCE</scope>
    <source>
        <strain evidence="7">USAMLcec3-3695</strain>
    </source>
</reference>
<evidence type="ECO:0000256" key="5">
    <source>
        <dbReference type="RuleBase" id="RU363032"/>
    </source>
</evidence>
<evidence type="ECO:0000313" key="8">
    <source>
        <dbReference type="Proteomes" id="UP000824109"/>
    </source>
</evidence>
<comment type="caution">
    <text evidence="7">The sequence shown here is derived from an EMBL/GenBank/DDBJ whole genome shotgun (WGS) entry which is preliminary data.</text>
</comment>
<evidence type="ECO:0000256" key="4">
    <source>
        <dbReference type="ARBA" id="ARBA00023136"/>
    </source>
</evidence>
<dbReference type="PANTHER" id="PTHR43496:SF1">
    <property type="entry name" value="POLYGALACTURONAN_RHAMNOGALACTURONAN TRANSPORT SYSTEM PERMEASE PROTEIN YTEP"/>
    <property type="match status" value="1"/>
</dbReference>
<feature type="transmembrane region" description="Helical" evidence="5">
    <location>
        <begin position="487"/>
        <end position="509"/>
    </location>
</feature>
<keyword evidence="3 5" id="KW-1133">Transmembrane helix</keyword>
<evidence type="ECO:0000256" key="1">
    <source>
        <dbReference type="ARBA" id="ARBA00004141"/>
    </source>
</evidence>
<comment type="subcellular location">
    <subcellularLocation>
        <location evidence="5">Cell membrane</location>
        <topology evidence="5">Multi-pass membrane protein</topology>
    </subcellularLocation>
    <subcellularLocation>
        <location evidence="1">Membrane</location>
        <topology evidence="1">Multi-pass membrane protein</topology>
    </subcellularLocation>
</comment>
<protein>
    <submittedName>
        <fullName evidence="7">ABC transporter permease subunit</fullName>
    </submittedName>
</protein>
<dbReference type="SUPFAM" id="SSF161098">
    <property type="entry name" value="MetI-like"/>
    <property type="match status" value="2"/>
</dbReference>
<organism evidence="7 8">
    <name type="scientific">Candidatus Ornithomonoglobus merdipullorum</name>
    <dbReference type="NCBI Taxonomy" id="2840895"/>
    <lineage>
        <taxon>Bacteria</taxon>
        <taxon>Bacillati</taxon>
        <taxon>Bacillota</taxon>
        <taxon>Clostridia</taxon>
        <taxon>Candidatus Ornithomonoglobus</taxon>
    </lineage>
</organism>
<feature type="domain" description="ABC transmembrane type-1" evidence="6">
    <location>
        <begin position="315"/>
        <end position="505"/>
    </location>
</feature>
<keyword evidence="2 5" id="KW-0812">Transmembrane</keyword>
<name>A0A9D1MBH1_9FIRM</name>
<dbReference type="Proteomes" id="UP000824109">
    <property type="component" value="Unassembled WGS sequence"/>
</dbReference>
<dbReference type="Pfam" id="PF00528">
    <property type="entry name" value="BPD_transp_1"/>
    <property type="match status" value="2"/>
</dbReference>
<feature type="transmembrane region" description="Helical" evidence="5">
    <location>
        <begin position="70"/>
        <end position="92"/>
    </location>
</feature>
<feature type="transmembrane region" description="Helical" evidence="5">
    <location>
        <begin position="218"/>
        <end position="239"/>
    </location>
</feature>
<keyword evidence="5" id="KW-0813">Transport</keyword>